<evidence type="ECO:0000313" key="2">
    <source>
        <dbReference type="Proteomes" id="UP000231279"/>
    </source>
</evidence>
<protein>
    <submittedName>
        <fullName evidence="1">Uncharacterized protein</fullName>
    </submittedName>
</protein>
<gene>
    <name evidence="1" type="ORF">CDL12_02112</name>
</gene>
<sequence>MALLAIAHEYKNDFHVIGSFQKFPIFLDCISLRWSIFNHSEFLDGDFDMFLMPPTHTYGYIWRMGF</sequence>
<proteinExistence type="predicted"/>
<evidence type="ECO:0000313" key="1">
    <source>
        <dbReference type="EMBL" id="PIN25169.1"/>
    </source>
</evidence>
<reference evidence="2" key="1">
    <citation type="journal article" date="2018" name="Gigascience">
        <title>Genome assembly of the Pink Ipe (Handroanthus impetiginosus, Bignoniaceae), a highly valued, ecologically keystone Neotropical timber forest tree.</title>
        <authorList>
            <person name="Silva-Junior O.B."/>
            <person name="Grattapaglia D."/>
            <person name="Novaes E."/>
            <person name="Collevatti R.G."/>
        </authorList>
    </citation>
    <scope>NUCLEOTIDE SEQUENCE [LARGE SCALE GENOMIC DNA]</scope>
    <source>
        <strain evidence="2">cv. UFG-1</strain>
    </source>
</reference>
<comment type="caution">
    <text evidence="1">The sequence shown here is derived from an EMBL/GenBank/DDBJ whole genome shotgun (WGS) entry which is preliminary data.</text>
</comment>
<dbReference type="EMBL" id="NKXS01000295">
    <property type="protein sequence ID" value="PIN25169.1"/>
    <property type="molecule type" value="Genomic_DNA"/>
</dbReference>
<keyword evidence="2" id="KW-1185">Reference proteome</keyword>
<name>A0A2G9I600_9LAMI</name>
<organism evidence="1 2">
    <name type="scientific">Handroanthus impetiginosus</name>
    <dbReference type="NCBI Taxonomy" id="429701"/>
    <lineage>
        <taxon>Eukaryota</taxon>
        <taxon>Viridiplantae</taxon>
        <taxon>Streptophyta</taxon>
        <taxon>Embryophyta</taxon>
        <taxon>Tracheophyta</taxon>
        <taxon>Spermatophyta</taxon>
        <taxon>Magnoliopsida</taxon>
        <taxon>eudicotyledons</taxon>
        <taxon>Gunneridae</taxon>
        <taxon>Pentapetalae</taxon>
        <taxon>asterids</taxon>
        <taxon>lamiids</taxon>
        <taxon>Lamiales</taxon>
        <taxon>Bignoniaceae</taxon>
        <taxon>Crescentiina</taxon>
        <taxon>Tabebuia alliance</taxon>
        <taxon>Handroanthus</taxon>
    </lineage>
</organism>
<dbReference type="Proteomes" id="UP000231279">
    <property type="component" value="Unassembled WGS sequence"/>
</dbReference>
<dbReference type="AlphaFoldDB" id="A0A2G9I600"/>
<accession>A0A2G9I600</accession>